<dbReference type="GO" id="GO:0005886">
    <property type="term" value="C:plasma membrane"/>
    <property type="evidence" value="ECO:0007669"/>
    <property type="project" value="UniProtKB-SubCell"/>
</dbReference>
<dbReference type="InterPro" id="IPR000620">
    <property type="entry name" value="EamA_dom"/>
</dbReference>
<evidence type="ECO:0000256" key="1">
    <source>
        <dbReference type="ARBA" id="ARBA00004651"/>
    </source>
</evidence>
<name>A0A2N0VH61_9BACT</name>
<feature type="transmembrane region" description="Helical" evidence="6">
    <location>
        <begin position="96"/>
        <end position="114"/>
    </location>
</feature>
<proteinExistence type="predicted"/>
<evidence type="ECO:0000313" key="9">
    <source>
        <dbReference type="Proteomes" id="UP000233398"/>
    </source>
</evidence>
<feature type="transmembrane region" description="Helical" evidence="6">
    <location>
        <begin position="12"/>
        <end position="32"/>
    </location>
</feature>
<sequence>MAQLKKNLLTDLSLLFLAIIWGLNFTVIKASLAEIDPYSFNSIRFVLAALFMWTIIAKRKSWFKIDKKDLIPLLILGLVGNLFYQWLFIIGINLTLAANAAVMLGTIPIWVAISSHLFSLEMLNRLKTIGVFLAFTGVAIIIFFGKNPISFGSDNFIGDLTIVFAAVVWALYTIFSKKHLTRYTPLQYSAMMTSIGAVSLTALAIPHFGDTEWSSVSYAAFGGAFFSGLLAIGLAYLIWNNGIKVVGAVRSSTYQNLVPVIGLVSGIVLLGESLELLQYIGAAIVIAGILITRHGGRIS</sequence>
<comment type="subcellular location">
    <subcellularLocation>
        <location evidence="1">Cell membrane</location>
        <topology evidence="1">Multi-pass membrane protein</topology>
    </subcellularLocation>
</comment>
<evidence type="ECO:0000256" key="5">
    <source>
        <dbReference type="ARBA" id="ARBA00023136"/>
    </source>
</evidence>
<feature type="transmembrane region" description="Helical" evidence="6">
    <location>
        <begin position="126"/>
        <end position="144"/>
    </location>
</feature>
<feature type="transmembrane region" description="Helical" evidence="6">
    <location>
        <begin position="70"/>
        <end position="90"/>
    </location>
</feature>
<feature type="domain" description="EamA" evidence="7">
    <location>
        <begin position="157"/>
        <end position="292"/>
    </location>
</feature>
<comment type="caution">
    <text evidence="8">The sequence shown here is derived from an EMBL/GenBank/DDBJ whole genome shotgun (WGS) entry which is preliminary data.</text>
</comment>
<keyword evidence="4 6" id="KW-1133">Transmembrane helix</keyword>
<keyword evidence="9" id="KW-1185">Reference proteome</keyword>
<dbReference type="Pfam" id="PF00892">
    <property type="entry name" value="EamA"/>
    <property type="match status" value="2"/>
</dbReference>
<dbReference type="AlphaFoldDB" id="A0A2N0VH61"/>
<protein>
    <submittedName>
        <fullName evidence="8">EamA/RhaT family transporter</fullName>
    </submittedName>
</protein>
<feature type="transmembrane region" description="Helical" evidence="6">
    <location>
        <begin position="186"/>
        <end position="206"/>
    </location>
</feature>
<keyword evidence="2" id="KW-1003">Cell membrane</keyword>
<dbReference type="EMBL" id="PISP01000002">
    <property type="protein sequence ID" value="PKD43536.1"/>
    <property type="molecule type" value="Genomic_DNA"/>
</dbReference>
<dbReference type="RefSeq" id="WP_101073078.1">
    <property type="nucleotide sequence ID" value="NZ_PISP01000002.1"/>
</dbReference>
<dbReference type="PANTHER" id="PTHR32322:SF18">
    <property type="entry name" value="S-ADENOSYLMETHIONINE_S-ADENOSYLHOMOCYSTEINE TRANSPORTER"/>
    <property type="match status" value="1"/>
</dbReference>
<feature type="transmembrane region" description="Helical" evidence="6">
    <location>
        <begin position="156"/>
        <end position="174"/>
    </location>
</feature>
<evidence type="ECO:0000313" key="8">
    <source>
        <dbReference type="EMBL" id="PKD43536.1"/>
    </source>
</evidence>
<keyword evidence="5 6" id="KW-0472">Membrane</keyword>
<dbReference type="OrthoDB" id="9805239at2"/>
<feature type="transmembrane region" description="Helical" evidence="6">
    <location>
        <begin position="218"/>
        <end position="239"/>
    </location>
</feature>
<evidence type="ECO:0000256" key="4">
    <source>
        <dbReference type="ARBA" id="ARBA00022989"/>
    </source>
</evidence>
<dbReference type="Proteomes" id="UP000233398">
    <property type="component" value="Unassembled WGS sequence"/>
</dbReference>
<organism evidence="8 9">
    <name type="scientific">Rhodohalobacter barkolensis</name>
    <dbReference type="NCBI Taxonomy" id="2053187"/>
    <lineage>
        <taxon>Bacteria</taxon>
        <taxon>Pseudomonadati</taxon>
        <taxon>Balneolota</taxon>
        <taxon>Balneolia</taxon>
        <taxon>Balneolales</taxon>
        <taxon>Balneolaceae</taxon>
        <taxon>Rhodohalobacter</taxon>
    </lineage>
</organism>
<evidence type="ECO:0000259" key="7">
    <source>
        <dbReference type="Pfam" id="PF00892"/>
    </source>
</evidence>
<evidence type="ECO:0000256" key="2">
    <source>
        <dbReference type="ARBA" id="ARBA00022475"/>
    </source>
</evidence>
<feature type="domain" description="EamA" evidence="7">
    <location>
        <begin position="11"/>
        <end position="142"/>
    </location>
</feature>
<dbReference type="InterPro" id="IPR050638">
    <property type="entry name" value="AA-Vitamin_Transporters"/>
</dbReference>
<reference evidence="8 9" key="1">
    <citation type="submission" date="2017-11" db="EMBL/GenBank/DDBJ databases">
        <title>Rhodohalobacter 15182 sp. nov., isolated from a salt lake.</title>
        <authorList>
            <person name="Han S."/>
        </authorList>
    </citation>
    <scope>NUCLEOTIDE SEQUENCE [LARGE SCALE GENOMIC DNA]</scope>
    <source>
        <strain evidence="8 9">15182</strain>
    </source>
</reference>
<feature type="transmembrane region" description="Helical" evidence="6">
    <location>
        <begin position="276"/>
        <end position="292"/>
    </location>
</feature>
<feature type="transmembrane region" description="Helical" evidence="6">
    <location>
        <begin position="251"/>
        <end position="270"/>
    </location>
</feature>
<evidence type="ECO:0000256" key="3">
    <source>
        <dbReference type="ARBA" id="ARBA00022692"/>
    </source>
</evidence>
<feature type="transmembrane region" description="Helical" evidence="6">
    <location>
        <begin position="38"/>
        <end position="58"/>
    </location>
</feature>
<dbReference type="SUPFAM" id="SSF103481">
    <property type="entry name" value="Multidrug resistance efflux transporter EmrE"/>
    <property type="match status" value="2"/>
</dbReference>
<gene>
    <name evidence="8" type="ORF">CWD77_08175</name>
</gene>
<dbReference type="PANTHER" id="PTHR32322">
    <property type="entry name" value="INNER MEMBRANE TRANSPORTER"/>
    <property type="match status" value="1"/>
</dbReference>
<dbReference type="InterPro" id="IPR037185">
    <property type="entry name" value="EmrE-like"/>
</dbReference>
<accession>A0A2N0VH61</accession>
<keyword evidence="3 6" id="KW-0812">Transmembrane</keyword>
<evidence type="ECO:0000256" key="6">
    <source>
        <dbReference type="SAM" id="Phobius"/>
    </source>
</evidence>